<dbReference type="RefSeq" id="WP_284364748.1">
    <property type="nucleotide sequence ID" value="NZ_BSNI01000002.1"/>
</dbReference>
<dbReference type="Proteomes" id="UP001161405">
    <property type="component" value="Unassembled WGS sequence"/>
</dbReference>
<reference evidence="2" key="1">
    <citation type="journal article" date="2014" name="Int. J. Syst. Evol. Microbiol.">
        <title>Complete genome of a new Firmicutes species belonging to the dominant human colonic microbiota ('Ruminococcus bicirculans') reveals two chromosomes and a selective capacity to utilize plant glucans.</title>
        <authorList>
            <consortium name="NISC Comparative Sequencing Program"/>
            <person name="Wegmann U."/>
            <person name="Louis P."/>
            <person name="Goesmann A."/>
            <person name="Henrissat B."/>
            <person name="Duncan S.H."/>
            <person name="Flint H.J."/>
        </authorList>
    </citation>
    <scope>NUCLEOTIDE SEQUENCE</scope>
    <source>
        <strain evidence="2">NBRC 107169</strain>
    </source>
</reference>
<keyword evidence="3" id="KW-1185">Reference proteome</keyword>
<organism evidence="2 3">
    <name type="scientific">Maritalea porphyrae</name>
    <dbReference type="NCBI Taxonomy" id="880732"/>
    <lineage>
        <taxon>Bacteria</taxon>
        <taxon>Pseudomonadati</taxon>
        <taxon>Pseudomonadota</taxon>
        <taxon>Alphaproteobacteria</taxon>
        <taxon>Hyphomicrobiales</taxon>
        <taxon>Devosiaceae</taxon>
        <taxon>Maritalea</taxon>
    </lineage>
</organism>
<keyword evidence="1" id="KW-1133">Transmembrane helix</keyword>
<keyword evidence="1" id="KW-0472">Membrane</keyword>
<evidence type="ECO:0000313" key="2">
    <source>
        <dbReference type="EMBL" id="GLQ18105.1"/>
    </source>
</evidence>
<feature type="transmembrane region" description="Helical" evidence="1">
    <location>
        <begin position="108"/>
        <end position="127"/>
    </location>
</feature>
<feature type="transmembrane region" description="Helical" evidence="1">
    <location>
        <begin position="81"/>
        <end position="102"/>
    </location>
</feature>
<reference evidence="2" key="2">
    <citation type="submission" date="2023-01" db="EMBL/GenBank/DDBJ databases">
        <title>Draft genome sequence of Maritalea porphyrae strain NBRC 107169.</title>
        <authorList>
            <person name="Sun Q."/>
            <person name="Mori K."/>
        </authorList>
    </citation>
    <scope>NUCLEOTIDE SEQUENCE</scope>
    <source>
        <strain evidence="2">NBRC 107169</strain>
    </source>
</reference>
<name>A0ABQ5US55_9HYPH</name>
<gene>
    <name evidence="2" type="ORF">GCM10007879_23540</name>
</gene>
<comment type="caution">
    <text evidence="2">The sequence shown here is derived from an EMBL/GenBank/DDBJ whole genome shotgun (WGS) entry which is preliminary data.</text>
</comment>
<dbReference type="EMBL" id="BSNI01000002">
    <property type="protein sequence ID" value="GLQ18105.1"/>
    <property type="molecule type" value="Genomic_DNA"/>
</dbReference>
<proteinExistence type="predicted"/>
<keyword evidence="1" id="KW-0812">Transmembrane</keyword>
<protein>
    <submittedName>
        <fullName evidence="2">Uncharacterized protein</fullName>
    </submittedName>
</protein>
<sequence length="258" mass="29105">MRGTPLSAILILWLGSAVAVSNFQLLNGRIFVYVTEMKILAIVFWIVVLAAIAWCGMHSIEMMIYASYHPMYARGDLLYPLRVSSIPLLILTSIVVASLWLWRRPLQHLIYALGMFVAASISLTIVLPRVESGYKQIYYVGEERFEIPWQFSPYSGSPDLGGKDFRIIATIPELIPEYDTREKTVTIGISIKEFPERAETNSGSTCSLADSYGRISCRWPYGKYFLDVSGDQRLFAEDKSGLYPAISALFDSFRVEAE</sequence>
<evidence type="ECO:0000313" key="3">
    <source>
        <dbReference type="Proteomes" id="UP001161405"/>
    </source>
</evidence>
<feature type="transmembrane region" description="Helical" evidence="1">
    <location>
        <begin position="39"/>
        <end position="60"/>
    </location>
</feature>
<accession>A0ABQ5US55</accession>
<evidence type="ECO:0000256" key="1">
    <source>
        <dbReference type="SAM" id="Phobius"/>
    </source>
</evidence>